<feature type="region of interest" description="Disordered" evidence="1">
    <location>
        <begin position="94"/>
        <end position="116"/>
    </location>
</feature>
<sequence length="116" mass="12910">MLDLYRFSSISWCCMEEPGCSSDLILRCVLHAPGWTGRADHIPRLQPLQTLTRPVGIPSSLIYYNAFVTATATSTGACHSSSCYKKVSHQAAETNYPHSMKKEKKNAHSMLRPPAR</sequence>
<evidence type="ECO:0000313" key="3">
    <source>
        <dbReference type="Proteomes" id="UP001469553"/>
    </source>
</evidence>
<comment type="caution">
    <text evidence="2">The sequence shown here is derived from an EMBL/GenBank/DDBJ whole genome shotgun (WGS) entry which is preliminary data.</text>
</comment>
<accession>A0ABV0ZLQ8</accession>
<keyword evidence="3" id="KW-1185">Reference proteome</keyword>
<gene>
    <name evidence="2" type="ORF">AMECASPLE_011955</name>
</gene>
<dbReference type="Proteomes" id="UP001469553">
    <property type="component" value="Unassembled WGS sequence"/>
</dbReference>
<evidence type="ECO:0000256" key="1">
    <source>
        <dbReference type="SAM" id="MobiDB-lite"/>
    </source>
</evidence>
<evidence type="ECO:0000313" key="2">
    <source>
        <dbReference type="EMBL" id="MEQ2306799.1"/>
    </source>
</evidence>
<name>A0ABV0ZLQ8_9TELE</name>
<organism evidence="2 3">
    <name type="scientific">Ameca splendens</name>
    <dbReference type="NCBI Taxonomy" id="208324"/>
    <lineage>
        <taxon>Eukaryota</taxon>
        <taxon>Metazoa</taxon>
        <taxon>Chordata</taxon>
        <taxon>Craniata</taxon>
        <taxon>Vertebrata</taxon>
        <taxon>Euteleostomi</taxon>
        <taxon>Actinopterygii</taxon>
        <taxon>Neopterygii</taxon>
        <taxon>Teleostei</taxon>
        <taxon>Neoteleostei</taxon>
        <taxon>Acanthomorphata</taxon>
        <taxon>Ovalentaria</taxon>
        <taxon>Atherinomorphae</taxon>
        <taxon>Cyprinodontiformes</taxon>
        <taxon>Goodeidae</taxon>
        <taxon>Ameca</taxon>
    </lineage>
</organism>
<dbReference type="EMBL" id="JAHRIP010066568">
    <property type="protein sequence ID" value="MEQ2306799.1"/>
    <property type="molecule type" value="Genomic_DNA"/>
</dbReference>
<proteinExistence type="predicted"/>
<protein>
    <submittedName>
        <fullName evidence="2">Uncharacterized protein</fullName>
    </submittedName>
</protein>
<reference evidence="2 3" key="1">
    <citation type="submission" date="2021-06" db="EMBL/GenBank/DDBJ databases">
        <authorList>
            <person name="Palmer J.M."/>
        </authorList>
    </citation>
    <scope>NUCLEOTIDE SEQUENCE [LARGE SCALE GENOMIC DNA]</scope>
    <source>
        <strain evidence="2 3">AS_MEX2019</strain>
        <tissue evidence="2">Muscle</tissue>
    </source>
</reference>